<sequence length="115" mass="13737">TEILDISLEKMPVQKFGHYSMLISYVDLYYQLNEKEKARKLASDLKKVLQENLVYYSQFDESEIESIFGEIKQSLLMYDQLVKTTIRFDDEKYATSVKDEYVEYLKLFDFLVSEE</sequence>
<gene>
    <name evidence="1" type="ORF">MNBD_BACTEROID04-1961</name>
</gene>
<name>A0A3B0UKN3_9ZZZZ</name>
<feature type="non-terminal residue" evidence="1">
    <location>
        <position position="1"/>
    </location>
</feature>
<organism evidence="1">
    <name type="scientific">hydrothermal vent metagenome</name>
    <dbReference type="NCBI Taxonomy" id="652676"/>
    <lineage>
        <taxon>unclassified sequences</taxon>
        <taxon>metagenomes</taxon>
        <taxon>ecological metagenomes</taxon>
    </lineage>
</organism>
<dbReference type="EMBL" id="UOER01000663">
    <property type="protein sequence ID" value="VAW26972.1"/>
    <property type="molecule type" value="Genomic_DNA"/>
</dbReference>
<reference evidence="1" key="1">
    <citation type="submission" date="2018-06" db="EMBL/GenBank/DDBJ databases">
        <authorList>
            <person name="Zhirakovskaya E."/>
        </authorList>
    </citation>
    <scope>NUCLEOTIDE SEQUENCE</scope>
</reference>
<dbReference type="AlphaFoldDB" id="A0A3B0UKN3"/>
<protein>
    <submittedName>
        <fullName evidence="1">Uncharacterized protein</fullName>
    </submittedName>
</protein>
<evidence type="ECO:0000313" key="1">
    <source>
        <dbReference type="EMBL" id="VAW26972.1"/>
    </source>
</evidence>
<accession>A0A3B0UKN3</accession>
<proteinExistence type="predicted"/>